<evidence type="ECO:0000313" key="1">
    <source>
        <dbReference type="EMBL" id="NIX76060.1"/>
    </source>
</evidence>
<proteinExistence type="predicted"/>
<accession>A0ABX0V878</accession>
<protein>
    <submittedName>
        <fullName evidence="1">DUF1150 domain-containing protein</fullName>
    </submittedName>
</protein>
<name>A0ABX0V878_9HYPH</name>
<dbReference type="EMBL" id="JAATJS010000002">
    <property type="protein sequence ID" value="NIX76060.1"/>
    <property type="molecule type" value="Genomic_DNA"/>
</dbReference>
<organism evidence="1 2">
    <name type="scientific">Microvirga terricola</name>
    <dbReference type="NCBI Taxonomy" id="2719797"/>
    <lineage>
        <taxon>Bacteria</taxon>
        <taxon>Pseudomonadati</taxon>
        <taxon>Pseudomonadota</taxon>
        <taxon>Alphaproteobacteria</taxon>
        <taxon>Hyphomicrobiales</taxon>
        <taxon>Methylobacteriaceae</taxon>
        <taxon>Microvirga</taxon>
    </lineage>
</organism>
<dbReference type="InterPro" id="IPR009531">
    <property type="entry name" value="DUF1150"/>
</dbReference>
<dbReference type="Proteomes" id="UP000707352">
    <property type="component" value="Unassembled WGS sequence"/>
</dbReference>
<evidence type="ECO:0000313" key="2">
    <source>
        <dbReference type="Proteomes" id="UP000707352"/>
    </source>
</evidence>
<dbReference type="RefSeq" id="WP_167671969.1">
    <property type="nucleotide sequence ID" value="NZ_JAATJS010000002.1"/>
</dbReference>
<sequence>MHKTHTTDTHTGQPQNITELAALGEGRMAYVKPLRSDDVARLFPQAPKIEPGLQLFALLSASGEPILLADSRDAAVANAWAHDLQTVSLH</sequence>
<comment type="caution">
    <text evidence="1">The sequence shown here is derived from an EMBL/GenBank/DDBJ whole genome shotgun (WGS) entry which is preliminary data.</text>
</comment>
<reference evidence="1 2" key="1">
    <citation type="submission" date="2020-03" db="EMBL/GenBank/DDBJ databases">
        <title>The genome sequence of Microvirga sp. c23x22.</title>
        <authorList>
            <person name="Zhang X."/>
        </authorList>
    </citation>
    <scope>NUCLEOTIDE SEQUENCE [LARGE SCALE GENOMIC DNA]</scope>
    <source>
        <strain evidence="2">c23x22</strain>
    </source>
</reference>
<gene>
    <name evidence="1" type="ORF">HB375_05455</name>
</gene>
<keyword evidence="2" id="KW-1185">Reference proteome</keyword>
<dbReference type="Pfam" id="PF06620">
    <property type="entry name" value="DUF1150"/>
    <property type="match status" value="1"/>
</dbReference>